<evidence type="ECO:0000313" key="4">
    <source>
        <dbReference type="EMBL" id="ANS68991.1"/>
    </source>
</evidence>
<keyword evidence="5" id="KW-1185">Reference proteome</keyword>
<sequence>MMSARDLSDRLCGAGSGGPLWGDESPVWVDETDTVDRRALHEEVGRCHDLLVARGVRPGDCVAVQLLPGATLFALLLAIWRLDARAMLLDHRLTEAETGSLTRLCPPAFHVRAPAGTTHFTGWSELLVEPGTGALPLPEQVCLVQFTSGSTGQSKVVGRSAASLDAEIDRYAAIDAMPGTDDRLLLLCSPIHTWGLVGGILYGLAVGMPVLLPSAQHGGALARAAAALEPTAIFGVTTHFDLLGKTADLPRLPRLRVATSAGMITSPAVAERFRAASGCRLGQVYGSTEAGVVTADLAGRFPAPSVGRPAPGITVRATGGELYVRLDETPYLVDDGVARFSDGWLRTFDRAAIDEASGAVTILGRADSVVAIGGIKIDLMEIEQALQEHPDVAHAVVTFGSVIEAHVAARNGLTDRALAAWSRERLNPLKAPKRYYLQEKLIETPTGKVVRDRAQLLSAFHDRRTAAVDADQGDQ</sequence>
<dbReference type="GO" id="GO:0031956">
    <property type="term" value="F:medium-chain fatty acid-CoA ligase activity"/>
    <property type="evidence" value="ECO:0007669"/>
    <property type="project" value="TreeGrafter"/>
</dbReference>
<dbReference type="Pfam" id="PF00501">
    <property type="entry name" value="AMP-binding"/>
    <property type="match status" value="1"/>
</dbReference>
<feature type="domain" description="AMP-binding enzyme C-terminal" evidence="3">
    <location>
        <begin position="381"/>
        <end position="448"/>
    </location>
</feature>
<dbReference type="InterPro" id="IPR042099">
    <property type="entry name" value="ANL_N_sf"/>
</dbReference>
<dbReference type="SUPFAM" id="SSF56801">
    <property type="entry name" value="Acetyl-CoA synthetase-like"/>
    <property type="match status" value="1"/>
</dbReference>
<dbReference type="PROSITE" id="PS00455">
    <property type="entry name" value="AMP_BINDING"/>
    <property type="match status" value="1"/>
</dbReference>
<accession>A0A1B1MK68</accession>
<gene>
    <name evidence="4" type="ORF">SLINC_6767</name>
</gene>
<reference evidence="4 5" key="1">
    <citation type="submission" date="2016-07" db="EMBL/GenBank/DDBJ databases">
        <title>Enhancement of antibiotic productionsby engineered nitrateutilization in actinobacteria.</title>
        <authorList>
            <person name="Meng S.C."/>
        </authorList>
    </citation>
    <scope>NUCLEOTIDE SEQUENCE [LARGE SCALE GENOMIC DNA]</scope>
    <source>
        <strain evidence="4 5">NRRL 2936</strain>
    </source>
</reference>
<dbReference type="CDD" id="cd04433">
    <property type="entry name" value="AFD_class_I"/>
    <property type="match status" value="1"/>
</dbReference>
<dbReference type="Gene3D" id="3.40.50.12780">
    <property type="entry name" value="N-terminal domain of ligase-like"/>
    <property type="match status" value="1"/>
</dbReference>
<evidence type="ECO:0000259" key="3">
    <source>
        <dbReference type="Pfam" id="PF13193"/>
    </source>
</evidence>
<evidence type="ECO:0000256" key="1">
    <source>
        <dbReference type="ARBA" id="ARBA00006432"/>
    </source>
</evidence>
<protein>
    <submittedName>
        <fullName evidence="4">Actinomycin synthetase I</fullName>
    </submittedName>
</protein>
<dbReference type="PANTHER" id="PTHR43201:SF8">
    <property type="entry name" value="ACYL-COA SYNTHETASE FAMILY MEMBER 3"/>
    <property type="match status" value="1"/>
</dbReference>
<dbReference type="InterPro" id="IPR025110">
    <property type="entry name" value="AMP-bd_C"/>
</dbReference>
<dbReference type="KEGG" id="sls:SLINC_6767"/>
<dbReference type="EMBL" id="CP016438">
    <property type="protein sequence ID" value="ANS68991.1"/>
    <property type="molecule type" value="Genomic_DNA"/>
</dbReference>
<dbReference type="GO" id="GO:0006631">
    <property type="term" value="P:fatty acid metabolic process"/>
    <property type="evidence" value="ECO:0007669"/>
    <property type="project" value="TreeGrafter"/>
</dbReference>
<dbReference type="Pfam" id="PF13193">
    <property type="entry name" value="AMP-binding_C"/>
    <property type="match status" value="1"/>
</dbReference>
<dbReference type="PANTHER" id="PTHR43201">
    <property type="entry name" value="ACYL-COA SYNTHETASE"/>
    <property type="match status" value="1"/>
</dbReference>
<evidence type="ECO:0000259" key="2">
    <source>
        <dbReference type="Pfam" id="PF00501"/>
    </source>
</evidence>
<dbReference type="Gene3D" id="3.30.300.30">
    <property type="match status" value="1"/>
</dbReference>
<name>A0A1B1MK68_STRLN</name>
<evidence type="ECO:0000313" key="5">
    <source>
        <dbReference type="Proteomes" id="UP000092598"/>
    </source>
</evidence>
<dbReference type="InterPro" id="IPR045851">
    <property type="entry name" value="AMP-bd_C_sf"/>
</dbReference>
<dbReference type="AlphaFoldDB" id="A0A1B1MK68"/>
<proteinExistence type="inferred from homology"/>
<dbReference type="PATRIC" id="fig|1915.4.peg.7469"/>
<dbReference type="STRING" id="1915.SLINC_6767"/>
<organism evidence="4 5">
    <name type="scientific">Streptomyces lincolnensis</name>
    <dbReference type="NCBI Taxonomy" id="1915"/>
    <lineage>
        <taxon>Bacteria</taxon>
        <taxon>Bacillati</taxon>
        <taxon>Actinomycetota</taxon>
        <taxon>Actinomycetes</taxon>
        <taxon>Kitasatosporales</taxon>
        <taxon>Streptomycetaceae</taxon>
        <taxon>Streptomyces</taxon>
    </lineage>
</organism>
<comment type="similarity">
    <text evidence="1">Belongs to the ATP-dependent AMP-binding enzyme family.</text>
</comment>
<feature type="domain" description="AMP-dependent synthetase/ligase" evidence="2">
    <location>
        <begin position="28"/>
        <end position="316"/>
    </location>
</feature>
<dbReference type="Proteomes" id="UP000092598">
    <property type="component" value="Chromosome"/>
</dbReference>
<dbReference type="InterPro" id="IPR000873">
    <property type="entry name" value="AMP-dep_synth/lig_dom"/>
</dbReference>
<dbReference type="InterPro" id="IPR020845">
    <property type="entry name" value="AMP-binding_CS"/>
</dbReference>